<dbReference type="InterPro" id="IPR001412">
    <property type="entry name" value="aa-tRNA-synth_I_CS"/>
</dbReference>
<feature type="domain" description="DALR anticodon binding" evidence="13">
    <location>
        <begin position="463"/>
        <end position="582"/>
    </location>
</feature>
<dbReference type="PANTHER" id="PTHR11956:SF11">
    <property type="entry name" value="ARGININE--TRNA LIGASE, MITOCHONDRIAL-RELATED"/>
    <property type="match status" value="1"/>
</dbReference>
<sequence length="582" mass="67036">MISLIKREILSQLRKNGLNLNGSKLKVCPWIPKGENIETDGIGNTFLLELPNEADPLLEQNAKINRNIIKTAQNLTSVIEKIENFQLESNNILWIKVNFDAIVQNVLSAKSLFECDVDSKQKIIVEFSSPNIAKPFHVGNLRSTIIGNSIANILKFKGHTVIRMNYLGDWGTQFGILSLAFDSFGDEKKLQSQPLNHLFEIYVQGNRQCEIDPDWRDKAKKRFFELESKQDLDAFNQWTRFRDVGVRELENLYRRLGIDFDVQTSESMYANRIADVMKILETKSLINQSTDGAISVKISDYCEPSRTITVPIQKNDGTSLYLTRDIAAVQHRRKEFSFDRMYYVVDSTQHKHFHNLKSVFYSLEDPIYHQIEHIKFGRILGMSSRKGDVILLEDILDEAKQRALAAIRSSPNTKIFTELFDQVADVLGITSIIVHDLSNRRVSEYKFDWNKALQLNGNTGISIQYTHARLCSLIDNHGFEFKTDTENGINVSAIDCLEGRLLLNWLMIFDEMIELAYEKLDPSYITNYVFHLKRAINRAHQKLIIKNQPREIAETRLRLFYCAKNLLNQCMRLLGLKPLSSM</sequence>
<dbReference type="InterPro" id="IPR009080">
    <property type="entry name" value="tRNAsynth_Ia_anticodon-bd"/>
</dbReference>
<dbReference type="FunFam" id="1.10.730.10:FF:000006">
    <property type="entry name" value="Arginyl-tRNA synthetase 2, mitochondrial"/>
    <property type="match status" value="1"/>
</dbReference>
<gene>
    <name evidence="14" type="ORF">SSS_8154</name>
</gene>
<dbReference type="InterPro" id="IPR014729">
    <property type="entry name" value="Rossmann-like_a/b/a_fold"/>
</dbReference>
<reference evidence="15" key="3">
    <citation type="submission" date="2022-06" db="UniProtKB">
        <authorList>
            <consortium name="EnsemblMetazoa"/>
        </authorList>
    </citation>
    <scope>IDENTIFICATION</scope>
</reference>
<organism evidence="14">
    <name type="scientific">Sarcoptes scabiei</name>
    <name type="common">Itch mite</name>
    <name type="synonym">Acarus scabiei</name>
    <dbReference type="NCBI Taxonomy" id="52283"/>
    <lineage>
        <taxon>Eukaryota</taxon>
        <taxon>Metazoa</taxon>
        <taxon>Ecdysozoa</taxon>
        <taxon>Arthropoda</taxon>
        <taxon>Chelicerata</taxon>
        <taxon>Arachnida</taxon>
        <taxon>Acari</taxon>
        <taxon>Acariformes</taxon>
        <taxon>Sarcoptiformes</taxon>
        <taxon>Astigmata</taxon>
        <taxon>Psoroptidia</taxon>
        <taxon>Sarcoptoidea</taxon>
        <taxon>Sarcoptidae</taxon>
        <taxon>Sarcoptinae</taxon>
        <taxon>Sarcoptes</taxon>
    </lineage>
</organism>
<dbReference type="GO" id="GO:0006420">
    <property type="term" value="P:arginyl-tRNA aminoacylation"/>
    <property type="evidence" value="ECO:0007669"/>
    <property type="project" value="InterPro"/>
</dbReference>
<dbReference type="PANTHER" id="PTHR11956">
    <property type="entry name" value="ARGINYL-TRNA SYNTHETASE"/>
    <property type="match status" value="1"/>
</dbReference>
<dbReference type="Gene3D" id="3.40.50.620">
    <property type="entry name" value="HUPs"/>
    <property type="match status" value="1"/>
</dbReference>
<dbReference type="OrthoDB" id="68056at2759"/>
<comment type="catalytic activity">
    <reaction evidence="10">
        <text>tRNA(Arg) + L-arginine + ATP = L-arginyl-tRNA(Arg) + AMP + diphosphate</text>
        <dbReference type="Rhea" id="RHEA:20301"/>
        <dbReference type="Rhea" id="RHEA-COMP:9658"/>
        <dbReference type="Rhea" id="RHEA-COMP:9673"/>
        <dbReference type="ChEBI" id="CHEBI:30616"/>
        <dbReference type="ChEBI" id="CHEBI:32682"/>
        <dbReference type="ChEBI" id="CHEBI:33019"/>
        <dbReference type="ChEBI" id="CHEBI:78442"/>
        <dbReference type="ChEBI" id="CHEBI:78513"/>
        <dbReference type="ChEBI" id="CHEBI:456215"/>
        <dbReference type="EC" id="6.1.1.19"/>
    </reaction>
</comment>
<dbReference type="GO" id="GO:0032543">
    <property type="term" value="P:mitochondrial translation"/>
    <property type="evidence" value="ECO:0007669"/>
    <property type="project" value="TreeGrafter"/>
</dbReference>
<dbReference type="PRINTS" id="PR01038">
    <property type="entry name" value="TRNASYNTHARG"/>
</dbReference>
<keyword evidence="5 12" id="KW-0067">ATP-binding</keyword>
<evidence type="ECO:0000256" key="11">
    <source>
        <dbReference type="ARBA" id="ARBA00049595"/>
    </source>
</evidence>
<evidence type="ECO:0000256" key="2">
    <source>
        <dbReference type="ARBA" id="ARBA00012837"/>
    </source>
</evidence>
<dbReference type="Proteomes" id="UP000070412">
    <property type="component" value="Unassembled WGS sequence"/>
</dbReference>
<evidence type="ECO:0000313" key="15">
    <source>
        <dbReference type="EnsemblMetazoa" id="KAF7488383.1"/>
    </source>
</evidence>
<keyword evidence="7 12" id="KW-0030">Aminoacyl-tRNA synthetase</keyword>
<dbReference type="NCBIfam" id="TIGR00456">
    <property type="entry name" value="argS"/>
    <property type="match status" value="1"/>
</dbReference>
<reference evidence="16" key="1">
    <citation type="journal article" date="2020" name="PLoS Negl. Trop. Dis.">
        <title>High-quality nuclear genome for Sarcoptes scabiei-A critical resource for a neglected parasite.</title>
        <authorList>
            <person name="Korhonen P.K."/>
            <person name="Gasser R.B."/>
            <person name="Ma G."/>
            <person name="Wang T."/>
            <person name="Stroehlein A.J."/>
            <person name="Young N.D."/>
            <person name="Ang C.S."/>
            <person name="Fernando D.D."/>
            <person name="Lu H.C."/>
            <person name="Taylor S."/>
            <person name="Reynolds S.L."/>
            <person name="Mofiz E."/>
            <person name="Najaraj S.H."/>
            <person name="Gowda H."/>
            <person name="Madugundu A."/>
            <person name="Renuse S."/>
            <person name="Holt D."/>
            <person name="Pandey A."/>
            <person name="Papenfuss A.T."/>
            <person name="Fischer K."/>
        </authorList>
    </citation>
    <scope>NUCLEOTIDE SEQUENCE [LARGE SCALE GENOMIC DNA]</scope>
</reference>
<protein>
    <recommendedName>
        <fullName evidence="9">Probable arginine--tRNA ligase, mitochondrial</fullName>
        <ecNumber evidence="2">6.1.1.19</ecNumber>
    </recommendedName>
    <alternativeName>
        <fullName evidence="8">Arginyl-tRNA synthetase</fullName>
    </alternativeName>
</protein>
<accession>A0A834VCC2</accession>
<evidence type="ECO:0000256" key="3">
    <source>
        <dbReference type="ARBA" id="ARBA00022598"/>
    </source>
</evidence>
<dbReference type="FunFam" id="3.40.50.620:FF:000058">
    <property type="entry name" value="Mitochondrial arginyl-tRNA synthetase"/>
    <property type="match status" value="1"/>
</dbReference>
<evidence type="ECO:0000256" key="6">
    <source>
        <dbReference type="ARBA" id="ARBA00022917"/>
    </source>
</evidence>
<dbReference type="SUPFAM" id="SSF52374">
    <property type="entry name" value="Nucleotidylyl transferase"/>
    <property type="match status" value="1"/>
</dbReference>
<evidence type="ECO:0000256" key="8">
    <source>
        <dbReference type="ARBA" id="ARBA00033033"/>
    </source>
</evidence>
<comment type="similarity">
    <text evidence="1 12">Belongs to the class-I aminoacyl-tRNA synthetase family.</text>
</comment>
<dbReference type="Gene3D" id="1.10.730.10">
    <property type="entry name" value="Isoleucyl-tRNA Synthetase, Domain 1"/>
    <property type="match status" value="1"/>
</dbReference>
<keyword evidence="6 12" id="KW-0648">Protein biosynthesis</keyword>
<reference evidence="14" key="2">
    <citation type="submission" date="2020-01" db="EMBL/GenBank/DDBJ databases">
        <authorList>
            <person name="Korhonen P.K.K."/>
            <person name="Guangxu M.G."/>
            <person name="Wang T.W."/>
            <person name="Stroehlein A.J.S."/>
            <person name="Young N.D."/>
            <person name="Ang C.-S.A."/>
            <person name="Fernando D.W.F."/>
            <person name="Lu H.L."/>
            <person name="Taylor S.T."/>
            <person name="Ehtesham M.E.M."/>
            <person name="Najaraj S.H.N."/>
            <person name="Harsha G.H.G."/>
            <person name="Madugundu A.M."/>
            <person name="Renuse S.R."/>
            <person name="Holt D.H."/>
            <person name="Pandey A.P."/>
            <person name="Papenfuss A.P."/>
            <person name="Gasser R.B.G."/>
            <person name="Fischer K.F."/>
        </authorList>
    </citation>
    <scope>NUCLEOTIDE SEQUENCE</scope>
    <source>
        <strain evidence="14">SSS_KF_BRIS2020</strain>
    </source>
</reference>
<evidence type="ECO:0000256" key="4">
    <source>
        <dbReference type="ARBA" id="ARBA00022741"/>
    </source>
</evidence>
<name>A0A834VCC2_SARSC</name>
<dbReference type="EC" id="6.1.1.19" evidence="2"/>
<dbReference type="SMART" id="SM00836">
    <property type="entry name" value="DALR_1"/>
    <property type="match status" value="1"/>
</dbReference>
<evidence type="ECO:0000256" key="10">
    <source>
        <dbReference type="ARBA" id="ARBA00049339"/>
    </source>
</evidence>
<dbReference type="EMBL" id="WVUK01000066">
    <property type="protein sequence ID" value="KAF7488383.1"/>
    <property type="molecule type" value="Genomic_DNA"/>
</dbReference>
<evidence type="ECO:0000313" key="14">
    <source>
        <dbReference type="EMBL" id="KAF7488383.1"/>
    </source>
</evidence>
<dbReference type="InterPro" id="IPR008909">
    <property type="entry name" value="DALR_anticod-bd"/>
</dbReference>
<evidence type="ECO:0000256" key="9">
    <source>
        <dbReference type="ARBA" id="ARBA00039495"/>
    </source>
</evidence>
<proteinExistence type="inferred from homology"/>
<dbReference type="Pfam" id="PF05746">
    <property type="entry name" value="DALR_1"/>
    <property type="match status" value="1"/>
</dbReference>
<keyword evidence="4 12" id="KW-0547">Nucleotide-binding</keyword>
<comment type="function">
    <text evidence="11">Catalyzes the attachment of arginine to tRNA(Arg) in a two-step reaction: arginine is first activated by ATP to form Arg-AMP and then transferred to the acceptor end of tRNA(Arg).</text>
</comment>
<dbReference type="InterPro" id="IPR001278">
    <property type="entry name" value="Arg-tRNA-ligase"/>
</dbReference>
<evidence type="ECO:0000256" key="1">
    <source>
        <dbReference type="ARBA" id="ARBA00005594"/>
    </source>
</evidence>
<keyword evidence="16" id="KW-1185">Reference proteome</keyword>
<evidence type="ECO:0000256" key="7">
    <source>
        <dbReference type="ARBA" id="ARBA00023146"/>
    </source>
</evidence>
<evidence type="ECO:0000256" key="5">
    <source>
        <dbReference type="ARBA" id="ARBA00022840"/>
    </source>
</evidence>
<dbReference type="InterPro" id="IPR035684">
    <property type="entry name" value="ArgRS_core"/>
</dbReference>
<dbReference type="EnsemblMetazoa" id="SSS_8154s_mrna">
    <property type="protein sequence ID" value="KAF7488383.1"/>
    <property type="gene ID" value="SSS_8154"/>
</dbReference>
<dbReference type="GO" id="GO:0005739">
    <property type="term" value="C:mitochondrion"/>
    <property type="evidence" value="ECO:0007669"/>
    <property type="project" value="TreeGrafter"/>
</dbReference>
<dbReference type="GO" id="GO:0004814">
    <property type="term" value="F:arginine-tRNA ligase activity"/>
    <property type="evidence" value="ECO:0007669"/>
    <property type="project" value="UniProtKB-EC"/>
</dbReference>
<evidence type="ECO:0000256" key="12">
    <source>
        <dbReference type="RuleBase" id="RU363038"/>
    </source>
</evidence>
<dbReference type="GO" id="GO:0005524">
    <property type="term" value="F:ATP binding"/>
    <property type="evidence" value="ECO:0007669"/>
    <property type="project" value="UniProtKB-KW"/>
</dbReference>
<dbReference type="SUPFAM" id="SSF47323">
    <property type="entry name" value="Anticodon-binding domain of a subclass of class I aminoacyl-tRNA synthetases"/>
    <property type="match status" value="1"/>
</dbReference>
<dbReference type="AlphaFoldDB" id="A0A834VCC2"/>
<keyword evidence="3 12" id="KW-0436">Ligase</keyword>
<evidence type="ECO:0000313" key="16">
    <source>
        <dbReference type="Proteomes" id="UP000070412"/>
    </source>
</evidence>
<dbReference type="PROSITE" id="PS00178">
    <property type="entry name" value="AA_TRNA_LIGASE_I"/>
    <property type="match status" value="1"/>
</dbReference>
<dbReference type="Pfam" id="PF00750">
    <property type="entry name" value="tRNA-synt_1d"/>
    <property type="match status" value="1"/>
</dbReference>
<evidence type="ECO:0000259" key="13">
    <source>
        <dbReference type="SMART" id="SM00836"/>
    </source>
</evidence>